<keyword evidence="5 8" id="KW-0378">Hydrolase</keyword>
<dbReference type="InterPro" id="IPR050180">
    <property type="entry name" value="RNR_Ribonuclease"/>
</dbReference>
<evidence type="ECO:0000256" key="2">
    <source>
        <dbReference type="ARBA" id="ARBA00004496"/>
    </source>
</evidence>
<evidence type="ECO:0000256" key="3">
    <source>
        <dbReference type="ARBA" id="ARBA00022490"/>
    </source>
</evidence>
<comment type="function">
    <text evidence="8">3'-5' exoribonuclease that releases 5'-nucleoside monophosphates and is involved in maturation of structured RNAs.</text>
</comment>
<dbReference type="GO" id="GO:0008859">
    <property type="term" value="F:exoribonuclease II activity"/>
    <property type="evidence" value="ECO:0007669"/>
    <property type="project" value="UniProtKB-UniRule"/>
</dbReference>
<comment type="subcellular location">
    <subcellularLocation>
        <location evidence="2 8">Cytoplasm</location>
    </subcellularLocation>
</comment>
<organism evidence="10 11">
    <name type="scientific">Lutibacter agarilyticus</name>
    <dbReference type="NCBI Taxonomy" id="1109740"/>
    <lineage>
        <taxon>Bacteria</taxon>
        <taxon>Pseudomonadati</taxon>
        <taxon>Bacteroidota</taxon>
        <taxon>Flavobacteriia</taxon>
        <taxon>Flavobacteriales</taxon>
        <taxon>Flavobacteriaceae</taxon>
        <taxon>Lutibacter</taxon>
    </lineage>
</organism>
<dbReference type="EMBL" id="FZNT01000002">
    <property type="protein sequence ID" value="SNR40384.1"/>
    <property type="molecule type" value="Genomic_DNA"/>
</dbReference>
<evidence type="ECO:0000259" key="9">
    <source>
        <dbReference type="PROSITE" id="PS50126"/>
    </source>
</evidence>
<dbReference type="SMART" id="SM00316">
    <property type="entry name" value="S1"/>
    <property type="match status" value="1"/>
</dbReference>
<proteinExistence type="inferred from homology"/>
<dbReference type="Pfam" id="PF17876">
    <property type="entry name" value="CSD2"/>
    <property type="match status" value="1"/>
</dbReference>
<evidence type="ECO:0000256" key="5">
    <source>
        <dbReference type="ARBA" id="ARBA00022801"/>
    </source>
</evidence>
<dbReference type="PROSITE" id="PS50126">
    <property type="entry name" value="S1"/>
    <property type="match status" value="1"/>
</dbReference>
<evidence type="ECO:0000256" key="7">
    <source>
        <dbReference type="ARBA" id="ARBA00022884"/>
    </source>
</evidence>
<dbReference type="GO" id="GO:0006402">
    <property type="term" value="P:mRNA catabolic process"/>
    <property type="evidence" value="ECO:0007669"/>
    <property type="project" value="TreeGrafter"/>
</dbReference>
<protein>
    <recommendedName>
        <fullName evidence="8">Ribonuclease R</fullName>
        <shortName evidence="8">RNase R</shortName>
        <ecNumber evidence="8">3.1.13.1</ecNumber>
    </recommendedName>
</protein>
<evidence type="ECO:0000256" key="8">
    <source>
        <dbReference type="HAMAP-Rule" id="MF_01895"/>
    </source>
</evidence>
<comment type="similarity">
    <text evidence="8">Belongs to the RNR ribonuclease family. RNase R subfamily.</text>
</comment>
<dbReference type="InterPro" id="IPR022966">
    <property type="entry name" value="RNase_II/R_CS"/>
</dbReference>
<dbReference type="GO" id="GO:0005829">
    <property type="term" value="C:cytosol"/>
    <property type="evidence" value="ECO:0007669"/>
    <property type="project" value="TreeGrafter"/>
</dbReference>
<dbReference type="PROSITE" id="PS01175">
    <property type="entry name" value="RIBONUCLEASE_II"/>
    <property type="match status" value="1"/>
</dbReference>
<dbReference type="Pfam" id="PF00575">
    <property type="entry name" value="S1"/>
    <property type="match status" value="1"/>
</dbReference>
<accession>A0A238W202</accession>
<dbReference type="InterPro" id="IPR012340">
    <property type="entry name" value="NA-bd_OB-fold"/>
</dbReference>
<sequence length="780" mass="89596">MQNTNSSLYKVLLTQSSLKNSTFEIIKKMNLMSKKKKIYKKKGNVIKDLTRNILKLLNQDFNKSLNYKQIAAKLEITDANGRNQIIQKLEELKGQQKVDEVERGKFKIIPLDKYYIGILDATSNGNAYFVCDDLEKDIYIPSRNLNKGLDKDTVKIYLYNRRNSSKQEGDVVEIIQRAKTEFVGVLQLNKNFGFLVPDDSKMYVDIFIPKNKLRGAEDGVKVLAKMTDWPTNSKNPFGEVVEVLGMPGDHETEIHSILLEYGLPYKFPDNVEEEAGKLSFEITEEEISKRRDMHKDLTFTIDPKDAKDFDDALSFEVLENGNYEIGIHIADVSHYVEEKGIIEDEAYERATSVYLVDRVVPMLPEVLSNGVCSLRPNEEKLTFSAVFEMNEKGHVLNEWFGRTVTYSDKRFAYEEAQEIIEKNTEKEVSTSLNQQLNCEVSQEISITGEAYTVQPAIVTAILKLNELAKKLRKKRLQQGAITFDRVEVKFNLNEKAEPIGVFFKEAKDANKLIEEFMLLANRKVAEFIGSKKGVPSKNTFIYRVHDEPDLDKLASLQTIVSKFGYKNVIDTKDKKTTSSTLNQLLKDVHGKGEANMIETLAVRSMSKAVYTTENIGHYGLAFDYYSHFTSPIRRYPDVMTHRLLQHYLDGGKSPKAEAYEEKCKHASNQEYLASKAERDSIKYMQVKYMADHKDQEFEGVISGVTEWGIYVEIIENKCEGMVRIREIKDDYYLFDEKQYALVGQATKNLYQLGDHVLIKVKHTDLERKHLDFTLLEKVEK</sequence>
<keyword evidence="4 8" id="KW-0540">Nuclease</keyword>
<dbReference type="PANTHER" id="PTHR23355:SF9">
    <property type="entry name" value="DIS3-LIKE EXONUCLEASE 2"/>
    <property type="match status" value="1"/>
</dbReference>
<dbReference type="Proteomes" id="UP000198384">
    <property type="component" value="Unassembled WGS sequence"/>
</dbReference>
<dbReference type="AlphaFoldDB" id="A0A238W202"/>
<evidence type="ECO:0000256" key="1">
    <source>
        <dbReference type="ARBA" id="ARBA00001849"/>
    </source>
</evidence>
<keyword evidence="3 8" id="KW-0963">Cytoplasm</keyword>
<dbReference type="SMART" id="SM00955">
    <property type="entry name" value="RNB"/>
    <property type="match status" value="1"/>
</dbReference>
<dbReference type="InterPro" id="IPR001900">
    <property type="entry name" value="RNase_II/R"/>
</dbReference>
<dbReference type="Gene3D" id="2.40.50.140">
    <property type="entry name" value="Nucleic acid-binding proteins"/>
    <property type="match status" value="3"/>
</dbReference>
<dbReference type="CDD" id="cd04471">
    <property type="entry name" value="S1_RNase_R"/>
    <property type="match status" value="1"/>
</dbReference>
<evidence type="ECO:0000256" key="6">
    <source>
        <dbReference type="ARBA" id="ARBA00022839"/>
    </source>
</evidence>
<evidence type="ECO:0000313" key="10">
    <source>
        <dbReference type="EMBL" id="SNR40384.1"/>
    </source>
</evidence>
<dbReference type="InterPro" id="IPR040476">
    <property type="entry name" value="CSD2"/>
</dbReference>
<dbReference type="PANTHER" id="PTHR23355">
    <property type="entry name" value="RIBONUCLEASE"/>
    <property type="match status" value="1"/>
</dbReference>
<keyword evidence="11" id="KW-1185">Reference proteome</keyword>
<dbReference type="InterPro" id="IPR004476">
    <property type="entry name" value="RNase_II/RNase_R"/>
</dbReference>
<dbReference type="InterPro" id="IPR013223">
    <property type="entry name" value="RNase_B_OB_dom"/>
</dbReference>
<name>A0A238W202_9FLAO</name>
<evidence type="ECO:0000313" key="11">
    <source>
        <dbReference type="Proteomes" id="UP000198384"/>
    </source>
</evidence>
<dbReference type="Pfam" id="PF00773">
    <property type="entry name" value="RNB"/>
    <property type="match status" value="1"/>
</dbReference>
<feature type="domain" description="S1 motif" evidence="9">
    <location>
        <begin position="694"/>
        <end position="775"/>
    </location>
</feature>
<keyword evidence="7 8" id="KW-0694">RNA-binding</keyword>
<reference evidence="10 11" key="1">
    <citation type="submission" date="2017-06" db="EMBL/GenBank/DDBJ databases">
        <authorList>
            <person name="Kim H.J."/>
            <person name="Triplett B.A."/>
        </authorList>
    </citation>
    <scope>NUCLEOTIDE SEQUENCE [LARGE SCALE GENOMIC DNA]</scope>
    <source>
        <strain evidence="10 11">DSM 29150</strain>
    </source>
</reference>
<dbReference type="EC" id="3.1.13.1" evidence="8"/>
<comment type="catalytic activity">
    <reaction evidence="1 8">
        <text>Exonucleolytic cleavage in the 3'- to 5'-direction to yield nucleoside 5'-phosphates.</text>
        <dbReference type="EC" id="3.1.13.1"/>
    </reaction>
</comment>
<dbReference type="SUPFAM" id="SSF50249">
    <property type="entry name" value="Nucleic acid-binding proteins"/>
    <property type="match status" value="3"/>
</dbReference>
<gene>
    <name evidence="8" type="primary">rnr</name>
    <name evidence="10" type="ORF">SAMN06265371_102338</name>
</gene>
<dbReference type="HAMAP" id="MF_01895">
    <property type="entry name" value="RNase_R"/>
    <property type="match status" value="1"/>
</dbReference>
<dbReference type="InterPro" id="IPR011805">
    <property type="entry name" value="RNase_R"/>
</dbReference>
<dbReference type="InterPro" id="IPR003029">
    <property type="entry name" value="S1_domain"/>
</dbReference>
<keyword evidence="6 8" id="KW-0269">Exonuclease</keyword>
<dbReference type="GO" id="GO:0003723">
    <property type="term" value="F:RNA binding"/>
    <property type="evidence" value="ECO:0007669"/>
    <property type="project" value="UniProtKB-UniRule"/>
</dbReference>
<dbReference type="NCBIfam" id="TIGR00358">
    <property type="entry name" value="3_prime_RNase"/>
    <property type="match status" value="1"/>
</dbReference>
<dbReference type="Pfam" id="PF08206">
    <property type="entry name" value="OB_RNB"/>
    <property type="match status" value="1"/>
</dbReference>
<evidence type="ECO:0000256" key="4">
    <source>
        <dbReference type="ARBA" id="ARBA00022722"/>
    </source>
</evidence>